<dbReference type="GO" id="GO:0000160">
    <property type="term" value="P:phosphorelay signal transduction system"/>
    <property type="evidence" value="ECO:0007669"/>
    <property type="project" value="InterPro"/>
</dbReference>
<gene>
    <name evidence="5" type="ORF">F6V25_03705</name>
</gene>
<dbReference type="EMBL" id="VZQZ01000002">
    <property type="protein sequence ID" value="KAB0666535.1"/>
    <property type="molecule type" value="Genomic_DNA"/>
</dbReference>
<dbReference type="PROSITE" id="PS50110">
    <property type="entry name" value="RESPONSE_REGULATORY"/>
    <property type="match status" value="1"/>
</dbReference>
<dbReference type="RefSeq" id="WP_151127296.1">
    <property type="nucleotide sequence ID" value="NZ_VZQZ01000002.1"/>
</dbReference>
<dbReference type="InterPro" id="IPR011006">
    <property type="entry name" value="CheY-like_superfamily"/>
</dbReference>
<dbReference type="GO" id="GO:0009898">
    <property type="term" value="C:cytoplasmic side of plasma membrane"/>
    <property type="evidence" value="ECO:0007669"/>
    <property type="project" value="TreeGrafter"/>
</dbReference>
<name>A0A7J4ZTK4_9BACT</name>
<dbReference type="PANTHER" id="PTHR43384">
    <property type="entry name" value="SEPTUM SITE-DETERMINING PROTEIN MIND HOMOLOG, CHLOROPLASTIC-RELATED"/>
    <property type="match status" value="1"/>
</dbReference>
<feature type="domain" description="Response regulatory" evidence="4">
    <location>
        <begin position="6"/>
        <end position="122"/>
    </location>
</feature>
<dbReference type="Gene3D" id="3.40.50.300">
    <property type="entry name" value="P-loop containing nucleotide triphosphate hydrolases"/>
    <property type="match status" value="1"/>
</dbReference>
<comment type="caution">
    <text evidence="3">Lacks conserved residue(s) required for the propagation of feature annotation.</text>
</comment>
<evidence type="ECO:0000313" key="6">
    <source>
        <dbReference type="Proteomes" id="UP000420562"/>
    </source>
</evidence>
<sequence>MSQNLSIAIIDSDRETREAIESLILPYGDKVKLTGATGDFSEGYRLIQTNNPSVVILGVAQLEVGVEQVQHILAHFPATAIFVATTEKNPDWILRLMRSGASEYFLKPVAKTELFEALRKVAKNLSPLTNGQVTQRQGKIISVYNPVGGVGTTTIAVNLAATLAASNDNVALVDFNLFCGDVASFLDIDPKYTLSSVTNNVNRLDADFLRASMTRHASGIYLLSEPLEVEETLSITAEQITQVLTFLKSAFSYVVIDTGGPLFGANLITFRDSDHLLFNTVLTLPALKNVRRYLAALENKGIARSAVKIVVNRYLPKADIKIGDAENVLGTKVFATIPNEYGAVIDSINKGVPVVNLYPRSPITAAIAKLITQLNS</sequence>
<dbReference type="Pfam" id="PF13614">
    <property type="entry name" value="AAA_31"/>
    <property type="match status" value="1"/>
</dbReference>
<keyword evidence="2" id="KW-0067">ATP-binding</keyword>
<dbReference type="InterPro" id="IPR027417">
    <property type="entry name" value="P-loop_NTPase"/>
</dbReference>
<dbReference type="Gene3D" id="3.40.50.2300">
    <property type="match status" value="1"/>
</dbReference>
<dbReference type="Pfam" id="PF00072">
    <property type="entry name" value="Response_reg"/>
    <property type="match status" value="1"/>
</dbReference>
<keyword evidence="1" id="KW-0547">Nucleotide-binding</keyword>
<dbReference type="GO" id="GO:0051782">
    <property type="term" value="P:negative regulation of cell division"/>
    <property type="evidence" value="ECO:0007669"/>
    <property type="project" value="TreeGrafter"/>
</dbReference>
<evidence type="ECO:0000313" key="5">
    <source>
        <dbReference type="EMBL" id="KAB0666535.1"/>
    </source>
</evidence>
<dbReference type="GO" id="GO:0005524">
    <property type="term" value="F:ATP binding"/>
    <property type="evidence" value="ECO:0007669"/>
    <property type="project" value="UniProtKB-KW"/>
</dbReference>
<dbReference type="SMART" id="SM00448">
    <property type="entry name" value="REC"/>
    <property type="match status" value="1"/>
</dbReference>
<dbReference type="SUPFAM" id="SSF52540">
    <property type="entry name" value="P-loop containing nucleoside triphosphate hydrolases"/>
    <property type="match status" value="1"/>
</dbReference>
<accession>A0A7J4ZTK4</accession>
<dbReference type="GO" id="GO:0016887">
    <property type="term" value="F:ATP hydrolysis activity"/>
    <property type="evidence" value="ECO:0007669"/>
    <property type="project" value="TreeGrafter"/>
</dbReference>
<proteinExistence type="predicted"/>
<dbReference type="SUPFAM" id="SSF52172">
    <property type="entry name" value="CheY-like"/>
    <property type="match status" value="1"/>
</dbReference>
<dbReference type="AlphaFoldDB" id="A0A7J4ZTK4"/>
<evidence type="ECO:0000256" key="2">
    <source>
        <dbReference type="ARBA" id="ARBA00022840"/>
    </source>
</evidence>
<dbReference type="InterPro" id="IPR050625">
    <property type="entry name" value="ParA/MinD_ATPase"/>
</dbReference>
<comment type="caution">
    <text evidence="5">The sequence shown here is derived from an EMBL/GenBank/DDBJ whole genome shotgun (WGS) entry which is preliminary data.</text>
</comment>
<dbReference type="InterPro" id="IPR001789">
    <property type="entry name" value="Sig_transdc_resp-reg_receiver"/>
</dbReference>
<dbReference type="GO" id="GO:0005829">
    <property type="term" value="C:cytosol"/>
    <property type="evidence" value="ECO:0007669"/>
    <property type="project" value="TreeGrafter"/>
</dbReference>
<evidence type="ECO:0000256" key="3">
    <source>
        <dbReference type="PROSITE-ProRule" id="PRU00169"/>
    </source>
</evidence>
<organism evidence="5 6">
    <name type="scientific">Oryzomonas japonica</name>
    <dbReference type="NCBI Taxonomy" id="2603858"/>
    <lineage>
        <taxon>Bacteria</taxon>
        <taxon>Pseudomonadati</taxon>
        <taxon>Thermodesulfobacteriota</taxon>
        <taxon>Desulfuromonadia</taxon>
        <taxon>Geobacterales</taxon>
        <taxon>Geobacteraceae</taxon>
        <taxon>Oryzomonas</taxon>
    </lineage>
</organism>
<dbReference type="InterPro" id="IPR025669">
    <property type="entry name" value="AAA_dom"/>
</dbReference>
<reference evidence="5 6" key="1">
    <citation type="submission" date="2019-09" db="EMBL/GenBank/DDBJ databases">
        <title>Geobacter sp. Red96, a novel strain isolated from paddy soil.</title>
        <authorList>
            <person name="Xu Z."/>
            <person name="Masuda Y."/>
            <person name="Itoh H."/>
            <person name="Senoo K."/>
        </authorList>
    </citation>
    <scope>NUCLEOTIDE SEQUENCE [LARGE SCALE GENOMIC DNA]</scope>
    <source>
        <strain evidence="5 6">Red96</strain>
    </source>
</reference>
<keyword evidence="6" id="KW-1185">Reference proteome</keyword>
<dbReference type="PANTHER" id="PTHR43384:SF6">
    <property type="entry name" value="SEPTUM SITE-DETERMINING PROTEIN MIND HOMOLOG, CHLOROPLASTIC"/>
    <property type="match status" value="1"/>
</dbReference>
<evidence type="ECO:0000259" key="4">
    <source>
        <dbReference type="PROSITE" id="PS50110"/>
    </source>
</evidence>
<protein>
    <submittedName>
        <fullName evidence="5">AAA family ATPase</fullName>
    </submittedName>
</protein>
<evidence type="ECO:0000256" key="1">
    <source>
        <dbReference type="ARBA" id="ARBA00022741"/>
    </source>
</evidence>
<dbReference type="Proteomes" id="UP000420562">
    <property type="component" value="Unassembled WGS sequence"/>
</dbReference>